<name>A0ABQ7GIA4_DUNSA</name>
<gene>
    <name evidence="2" type="ORF">DUNSADRAFT_9145</name>
</gene>
<sequence length="178" mass="19967">MEANASRGSSTDKSTSRGSSTDRSTSRGRGVSMEASTSSSDEEEEHEGRQAAWVNLRTNMANQLEQNMEVHVQGALLRRVKEYLMSVHYLTELDCVNWGHSKQLFDTVDHGTVERHAGSMSQQLKTCLQDLRTTLQPSADFTGPLPRRIIRPFRDLLALNLFLTRHLPDNFHAPCATP</sequence>
<reference evidence="2" key="1">
    <citation type="submission" date="2017-08" db="EMBL/GenBank/DDBJ databases">
        <authorList>
            <person name="Polle J.E."/>
            <person name="Barry K."/>
            <person name="Cushman J."/>
            <person name="Schmutz J."/>
            <person name="Tran D."/>
            <person name="Hathwaick L.T."/>
            <person name="Yim W.C."/>
            <person name="Jenkins J."/>
            <person name="Mckie-Krisberg Z.M."/>
            <person name="Prochnik S."/>
            <person name="Lindquist E."/>
            <person name="Dockter R.B."/>
            <person name="Adam C."/>
            <person name="Molina H."/>
            <person name="Bunkerborg J."/>
            <person name="Jin E."/>
            <person name="Buchheim M."/>
            <person name="Magnuson J."/>
        </authorList>
    </citation>
    <scope>NUCLEOTIDE SEQUENCE</scope>
    <source>
        <strain evidence="2">CCAP 19/18</strain>
    </source>
</reference>
<dbReference type="Proteomes" id="UP000815325">
    <property type="component" value="Unassembled WGS sequence"/>
</dbReference>
<keyword evidence="3" id="KW-1185">Reference proteome</keyword>
<feature type="region of interest" description="Disordered" evidence="1">
    <location>
        <begin position="1"/>
        <end position="49"/>
    </location>
</feature>
<evidence type="ECO:0000256" key="1">
    <source>
        <dbReference type="SAM" id="MobiDB-lite"/>
    </source>
</evidence>
<evidence type="ECO:0000313" key="2">
    <source>
        <dbReference type="EMBL" id="KAF5834278.1"/>
    </source>
</evidence>
<feature type="compositionally biased region" description="Low complexity" evidence="1">
    <location>
        <begin position="1"/>
        <end position="39"/>
    </location>
</feature>
<dbReference type="EMBL" id="MU069766">
    <property type="protein sequence ID" value="KAF5834278.1"/>
    <property type="molecule type" value="Genomic_DNA"/>
</dbReference>
<accession>A0ABQ7GIA4</accession>
<evidence type="ECO:0000313" key="3">
    <source>
        <dbReference type="Proteomes" id="UP000815325"/>
    </source>
</evidence>
<organism evidence="2 3">
    <name type="scientific">Dunaliella salina</name>
    <name type="common">Green alga</name>
    <name type="synonym">Protococcus salinus</name>
    <dbReference type="NCBI Taxonomy" id="3046"/>
    <lineage>
        <taxon>Eukaryota</taxon>
        <taxon>Viridiplantae</taxon>
        <taxon>Chlorophyta</taxon>
        <taxon>core chlorophytes</taxon>
        <taxon>Chlorophyceae</taxon>
        <taxon>CS clade</taxon>
        <taxon>Chlamydomonadales</taxon>
        <taxon>Dunaliellaceae</taxon>
        <taxon>Dunaliella</taxon>
    </lineage>
</organism>
<comment type="caution">
    <text evidence="2">The sequence shown here is derived from an EMBL/GenBank/DDBJ whole genome shotgun (WGS) entry which is preliminary data.</text>
</comment>
<proteinExistence type="predicted"/>
<protein>
    <submittedName>
        <fullName evidence="2">Uncharacterized protein</fullName>
    </submittedName>
</protein>